<accession>A0A392N0A3</accession>
<keyword evidence="1" id="KW-0548">Nucleotidyltransferase</keyword>
<protein>
    <submittedName>
        <fullName evidence="1">Putative reverse transcriptase</fullName>
    </submittedName>
</protein>
<dbReference type="AlphaFoldDB" id="A0A392N0A3"/>
<name>A0A392N0A3_9FABA</name>
<organism evidence="1 2">
    <name type="scientific">Trifolium medium</name>
    <dbReference type="NCBI Taxonomy" id="97028"/>
    <lineage>
        <taxon>Eukaryota</taxon>
        <taxon>Viridiplantae</taxon>
        <taxon>Streptophyta</taxon>
        <taxon>Embryophyta</taxon>
        <taxon>Tracheophyta</taxon>
        <taxon>Spermatophyta</taxon>
        <taxon>Magnoliopsida</taxon>
        <taxon>eudicotyledons</taxon>
        <taxon>Gunneridae</taxon>
        <taxon>Pentapetalae</taxon>
        <taxon>rosids</taxon>
        <taxon>fabids</taxon>
        <taxon>Fabales</taxon>
        <taxon>Fabaceae</taxon>
        <taxon>Papilionoideae</taxon>
        <taxon>50 kb inversion clade</taxon>
        <taxon>NPAAA clade</taxon>
        <taxon>Hologalegina</taxon>
        <taxon>IRL clade</taxon>
        <taxon>Trifolieae</taxon>
        <taxon>Trifolium</taxon>
    </lineage>
</organism>
<dbReference type="EMBL" id="LXQA010024451">
    <property type="protein sequence ID" value="MCH93230.1"/>
    <property type="molecule type" value="Genomic_DNA"/>
</dbReference>
<evidence type="ECO:0000313" key="2">
    <source>
        <dbReference type="Proteomes" id="UP000265520"/>
    </source>
</evidence>
<dbReference type="GO" id="GO:0003964">
    <property type="term" value="F:RNA-directed DNA polymerase activity"/>
    <property type="evidence" value="ECO:0007669"/>
    <property type="project" value="UniProtKB-KW"/>
</dbReference>
<feature type="non-terminal residue" evidence="1">
    <location>
        <position position="178"/>
    </location>
</feature>
<keyword evidence="1" id="KW-0695">RNA-directed DNA polymerase</keyword>
<proteinExistence type="predicted"/>
<comment type="caution">
    <text evidence="1">The sequence shown here is derived from an EMBL/GenBank/DDBJ whole genome shotgun (WGS) entry which is preliminary data.</text>
</comment>
<keyword evidence="1" id="KW-0808">Transferase</keyword>
<keyword evidence="2" id="KW-1185">Reference proteome</keyword>
<evidence type="ECO:0000313" key="1">
    <source>
        <dbReference type="EMBL" id="MCH93230.1"/>
    </source>
</evidence>
<dbReference type="Proteomes" id="UP000265520">
    <property type="component" value="Unassembled WGS sequence"/>
</dbReference>
<reference evidence="1 2" key="1">
    <citation type="journal article" date="2018" name="Front. Plant Sci.">
        <title>Red Clover (Trifolium pratense) and Zigzag Clover (T. medium) - A Picture of Genomic Similarities and Differences.</title>
        <authorList>
            <person name="Dluhosova J."/>
            <person name="Istvanek J."/>
            <person name="Nedelnik J."/>
            <person name="Repkova J."/>
        </authorList>
    </citation>
    <scope>NUCLEOTIDE SEQUENCE [LARGE SCALE GENOMIC DNA]</scope>
    <source>
        <strain evidence="2">cv. 10/8</strain>
        <tissue evidence="1">Leaf</tissue>
    </source>
</reference>
<sequence length="178" mass="20655">MVEVAYGKYMPRQRPSNYFGVFAKGVPSRTRLQERCVPCPLEYPLCENCNEDEWHILFNCNDSIQARQAAGLEQFIGTRIHQFSTVKDLILDIFRKENKEIAGRCAVLICTVRNNRNSFVWNASKENGRILGAKTHHFWIEWWSVQNIQRHGTCSTIEGESLVLLEAMKEMEHRGITH</sequence>